<comment type="caution">
    <text evidence="2">The sequence shown here is derived from an EMBL/GenBank/DDBJ whole genome shotgun (WGS) entry which is preliminary data.</text>
</comment>
<evidence type="ECO:0000256" key="1">
    <source>
        <dbReference type="SAM" id="MobiDB-lite"/>
    </source>
</evidence>
<feature type="non-terminal residue" evidence="2">
    <location>
        <position position="1"/>
    </location>
</feature>
<evidence type="ECO:0000313" key="2">
    <source>
        <dbReference type="EMBL" id="KKW35087.1"/>
    </source>
</evidence>
<feature type="region of interest" description="Disordered" evidence="1">
    <location>
        <begin position="82"/>
        <end position="101"/>
    </location>
</feature>
<organism evidence="2 3">
    <name type="scientific">Candidatus Uhrbacteria bacterium GW2011_GWC2_53_7</name>
    <dbReference type="NCBI Taxonomy" id="1618986"/>
    <lineage>
        <taxon>Bacteria</taxon>
        <taxon>Candidatus Uhriibacteriota</taxon>
    </lineage>
</organism>
<dbReference type="AlphaFoldDB" id="A0A0G2A2K4"/>
<gene>
    <name evidence="2" type="ORF">UY82_C0050G0001</name>
</gene>
<sequence length="125" mass="12581">LELQKKAMLAKIELDNATATDRKASATQKNITAIYSGVQAAQVIATVPGIAPMADQLLLSGGFQDANAAPIVAGQQVPGIQAPAPPVVSPEGAENTDPMHPAIPAGAAEGMMAGIETPRADGVMA</sequence>
<accession>A0A0G2A2K4</accession>
<reference evidence="2 3" key="1">
    <citation type="journal article" date="2015" name="Nature">
        <title>rRNA introns, odd ribosomes, and small enigmatic genomes across a large radiation of phyla.</title>
        <authorList>
            <person name="Brown C.T."/>
            <person name="Hug L.A."/>
            <person name="Thomas B.C."/>
            <person name="Sharon I."/>
            <person name="Castelle C.J."/>
            <person name="Singh A."/>
            <person name="Wilkins M.J."/>
            <person name="Williams K.H."/>
            <person name="Banfield J.F."/>
        </authorList>
    </citation>
    <scope>NUCLEOTIDE SEQUENCE [LARGE SCALE GENOMIC DNA]</scope>
</reference>
<dbReference type="EMBL" id="LCRN01000050">
    <property type="protein sequence ID" value="KKW35087.1"/>
    <property type="molecule type" value="Genomic_DNA"/>
</dbReference>
<protein>
    <submittedName>
        <fullName evidence="2">Uncharacterized protein</fullName>
    </submittedName>
</protein>
<evidence type="ECO:0000313" key="3">
    <source>
        <dbReference type="Proteomes" id="UP000033865"/>
    </source>
</evidence>
<dbReference type="Proteomes" id="UP000033865">
    <property type="component" value="Unassembled WGS sequence"/>
</dbReference>
<proteinExistence type="predicted"/>
<name>A0A0G2A2K4_9BACT</name>